<feature type="region of interest" description="Disordered" evidence="1">
    <location>
        <begin position="15"/>
        <end position="57"/>
    </location>
</feature>
<gene>
    <name evidence="2" type="ORF">HSR121_0422</name>
</gene>
<feature type="compositionally biased region" description="Basic and acidic residues" evidence="1">
    <location>
        <begin position="19"/>
        <end position="29"/>
    </location>
</feature>
<evidence type="ECO:0000313" key="2">
    <source>
        <dbReference type="EMBL" id="QSG04778.1"/>
    </source>
</evidence>
<proteinExistence type="predicted"/>
<evidence type="ECO:0000256" key="1">
    <source>
        <dbReference type="SAM" id="MobiDB-lite"/>
    </source>
</evidence>
<dbReference type="EMBL" id="CP064787">
    <property type="protein sequence ID" value="QSG04778.1"/>
    <property type="molecule type" value="Genomic_DNA"/>
</dbReference>
<accession>A0A897MXR4</accession>
<evidence type="ECO:0000313" key="3">
    <source>
        <dbReference type="Proteomes" id="UP000663525"/>
    </source>
</evidence>
<dbReference type="Proteomes" id="UP000663525">
    <property type="component" value="Chromosome"/>
</dbReference>
<dbReference type="AlphaFoldDB" id="A0A897MXR4"/>
<protein>
    <submittedName>
        <fullName evidence="2">Uncharacterized protein</fullName>
    </submittedName>
</protein>
<organism evidence="2 3">
    <name type="scientific">Halapricum desulfuricans</name>
    <dbReference type="NCBI Taxonomy" id="2841257"/>
    <lineage>
        <taxon>Archaea</taxon>
        <taxon>Methanobacteriati</taxon>
        <taxon>Methanobacteriota</taxon>
        <taxon>Stenosarchaea group</taxon>
        <taxon>Halobacteria</taxon>
        <taxon>Halobacteriales</taxon>
        <taxon>Haloarculaceae</taxon>
        <taxon>Halapricum</taxon>
    </lineage>
</organism>
<sequence>MEFDRPLDKPLIRSRRRRLSVETGEHRCPELSSGQLGSGTEIDFPVRREANATLAGP</sequence>
<reference evidence="2" key="1">
    <citation type="submission" date="2020-11" db="EMBL/GenBank/DDBJ databases">
        <title>Carbohydrate-dependent, anaerobic sulfur respiration: A novel catabolism in halophilic archaea.</title>
        <authorList>
            <person name="Sorokin D.Y."/>
            <person name="Messina E."/>
            <person name="Smedile F."/>
            <person name="La Cono V."/>
            <person name="Hallsworth J.E."/>
            <person name="Yakimov M.M."/>
        </authorList>
    </citation>
    <scope>NUCLEOTIDE SEQUENCE</scope>
    <source>
        <strain evidence="2">HSR12-1</strain>
    </source>
</reference>
<name>A0A897MXR4_9EURY</name>